<organism evidence="3 4">
    <name type="scientific">Williamsia sterculiae</name>
    <dbReference type="NCBI Taxonomy" id="1344003"/>
    <lineage>
        <taxon>Bacteria</taxon>
        <taxon>Bacillati</taxon>
        <taxon>Actinomycetota</taxon>
        <taxon>Actinomycetes</taxon>
        <taxon>Mycobacteriales</taxon>
        <taxon>Nocardiaceae</taxon>
        <taxon>Williamsia</taxon>
    </lineage>
</organism>
<keyword evidence="4" id="KW-1185">Reference proteome</keyword>
<dbReference type="PROSITE" id="PS00455">
    <property type="entry name" value="AMP_BINDING"/>
    <property type="match status" value="1"/>
</dbReference>
<dbReference type="Gene3D" id="3.40.50.12780">
    <property type="entry name" value="N-terminal domain of ligase-like"/>
    <property type="match status" value="1"/>
</dbReference>
<dbReference type="InterPro" id="IPR000873">
    <property type="entry name" value="AMP-dep_synth/lig_dom"/>
</dbReference>
<gene>
    <name evidence="3" type="ORF">SAMN05445060_0806</name>
</gene>
<dbReference type="AlphaFoldDB" id="A0A1N7DPC6"/>
<dbReference type="GO" id="GO:0006633">
    <property type="term" value="P:fatty acid biosynthetic process"/>
    <property type="evidence" value="ECO:0007669"/>
    <property type="project" value="TreeGrafter"/>
</dbReference>
<evidence type="ECO:0000259" key="2">
    <source>
        <dbReference type="Pfam" id="PF00501"/>
    </source>
</evidence>
<dbReference type="RefSeq" id="WP_076477362.1">
    <property type="nucleotide sequence ID" value="NZ_FTNT01000002.1"/>
</dbReference>
<dbReference type="Proteomes" id="UP000186218">
    <property type="component" value="Unassembled WGS sequence"/>
</dbReference>
<dbReference type="Gene3D" id="3.30.300.30">
    <property type="match status" value="1"/>
</dbReference>
<dbReference type="GO" id="GO:0005886">
    <property type="term" value="C:plasma membrane"/>
    <property type="evidence" value="ECO:0007669"/>
    <property type="project" value="TreeGrafter"/>
</dbReference>
<dbReference type="PANTHER" id="PTHR22754">
    <property type="entry name" value="DISCO-INTERACTING PROTEIN 2 DIP2 -RELATED"/>
    <property type="match status" value="1"/>
</dbReference>
<dbReference type="PANTHER" id="PTHR22754:SF32">
    <property type="entry name" value="DISCO-INTERACTING PROTEIN 2"/>
    <property type="match status" value="1"/>
</dbReference>
<proteinExistence type="inferred from homology"/>
<evidence type="ECO:0000256" key="1">
    <source>
        <dbReference type="ARBA" id="ARBA00006432"/>
    </source>
</evidence>
<dbReference type="STRING" id="1344003.SAMN05445060_0806"/>
<dbReference type="EMBL" id="FTNT01000002">
    <property type="protein sequence ID" value="SIR77716.1"/>
    <property type="molecule type" value="Genomic_DNA"/>
</dbReference>
<sequence length="539" mass="57587">MQLFEALTEPASAHSTYSSAEGNRLVDRPWSDVVHVAETYAAGLSDRGIGTGSRVGCVLGNDLDSTAFLLGVWWTGATLMSFPTPARGVDPVDYLAQLRMLCGRTRAELLVLDEEFAGMVDAGNTPVIGYRSLPRQRRVPQNFPGDDEIAFVQYSSGSTSAPKGCSLTPAAIGNQLDLISARLEPDPATGAVYSWLPLSHDMGLFGGLLWPWASGQSLVQSSPTRFLRAPYTWLEECVERSVTTTVGPSFGLSIALRAARRSTPKGRLSLRDWIIGSDPIEYGLINEAVDVLGDIGLRSSVFQPAYGMAETTLAVSMTVSGSDPRPYRVDLDALYRGELAEAATNDRAAAIVSCGPPMAGTDVWIDGDEEIGEIMVRSPSMATGYLDDPERTARTFPSPGVLRTGDRGFIRDGELYVIGRDDDMVSVGGRNVYTSILENRLGSDPRVRSGSCALVDVQRDEDRSLIVVLEPAAADIDFAATARSVRAAAATEAGIGISECVFVPRGQLPKSPSGKIQRFKCRAIAGGDDGNLLARVAVG</sequence>
<name>A0A1N7DPC6_9NOCA</name>
<dbReference type="InterPro" id="IPR045851">
    <property type="entry name" value="AMP-bd_C_sf"/>
</dbReference>
<dbReference type="SUPFAM" id="SSF56801">
    <property type="entry name" value="Acetyl-CoA synthetase-like"/>
    <property type="match status" value="1"/>
</dbReference>
<feature type="domain" description="AMP-dependent synthetase/ligase" evidence="2">
    <location>
        <begin position="31"/>
        <end position="386"/>
    </location>
</feature>
<evidence type="ECO:0000313" key="4">
    <source>
        <dbReference type="Proteomes" id="UP000186218"/>
    </source>
</evidence>
<comment type="similarity">
    <text evidence="1">Belongs to the ATP-dependent AMP-binding enzyme family.</text>
</comment>
<evidence type="ECO:0000313" key="3">
    <source>
        <dbReference type="EMBL" id="SIR77716.1"/>
    </source>
</evidence>
<protein>
    <submittedName>
        <fullName evidence="3">Fatty-acyl-CoA synthase</fullName>
    </submittedName>
</protein>
<dbReference type="InterPro" id="IPR042099">
    <property type="entry name" value="ANL_N_sf"/>
</dbReference>
<dbReference type="InterPro" id="IPR020845">
    <property type="entry name" value="AMP-binding_CS"/>
</dbReference>
<dbReference type="Pfam" id="PF00501">
    <property type="entry name" value="AMP-binding"/>
    <property type="match status" value="1"/>
</dbReference>
<dbReference type="GO" id="GO:0070566">
    <property type="term" value="F:adenylyltransferase activity"/>
    <property type="evidence" value="ECO:0007669"/>
    <property type="project" value="TreeGrafter"/>
</dbReference>
<dbReference type="OrthoDB" id="3671040at2"/>
<reference evidence="3 4" key="1">
    <citation type="submission" date="2017-01" db="EMBL/GenBank/DDBJ databases">
        <authorList>
            <person name="Mah S.A."/>
            <person name="Swanson W.J."/>
            <person name="Moy G.W."/>
            <person name="Vacquier V.D."/>
        </authorList>
    </citation>
    <scope>NUCLEOTIDE SEQUENCE [LARGE SCALE GENOMIC DNA]</scope>
    <source>
        <strain evidence="3 4">CPCC 203464</strain>
    </source>
</reference>
<accession>A0A1N7DPC6</accession>